<reference evidence="3" key="1">
    <citation type="journal article" date="2019" name="Int. J. Syst. Evol. Microbiol.">
        <title>The Global Catalogue of Microorganisms (GCM) 10K type strain sequencing project: providing services to taxonomists for standard genome sequencing and annotation.</title>
        <authorList>
            <consortium name="The Broad Institute Genomics Platform"/>
            <consortium name="The Broad Institute Genome Sequencing Center for Infectious Disease"/>
            <person name="Wu L."/>
            <person name="Ma J."/>
        </authorList>
    </citation>
    <scope>NUCLEOTIDE SEQUENCE [LARGE SCALE GENOMIC DNA]</scope>
    <source>
        <strain evidence="3">IBRC-M 10703</strain>
    </source>
</reference>
<proteinExistence type="predicted"/>
<dbReference type="SUPFAM" id="SSF53850">
    <property type="entry name" value="Periplasmic binding protein-like II"/>
    <property type="match status" value="1"/>
</dbReference>
<dbReference type="Pfam" id="PF04069">
    <property type="entry name" value="OpuAC"/>
    <property type="match status" value="1"/>
</dbReference>
<evidence type="ECO:0000313" key="3">
    <source>
        <dbReference type="Proteomes" id="UP001595772"/>
    </source>
</evidence>
<evidence type="ECO:0000259" key="1">
    <source>
        <dbReference type="Pfam" id="PF04069"/>
    </source>
</evidence>
<feature type="domain" description="ABC-type glycine betaine transport system substrate-binding" evidence="1">
    <location>
        <begin position="37"/>
        <end position="316"/>
    </location>
</feature>
<accession>A0ABV8H2F7</accession>
<name>A0ABV8H2F7_9BACI</name>
<dbReference type="InterPro" id="IPR007210">
    <property type="entry name" value="ABC_Gly_betaine_transp_sub-bd"/>
</dbReference>
<organism evidence="2 3">
    <name type="scientific">Oceanobacillus longus</name>
    <dbReference type="NCBI Taxonomy" id="930120"/>
    <lineage>
        <taxon>Bacteria</taxon>
        <taxon>Bacillati</taxon>
        <taxon>Bacillota</taxon>
        <taxon>Bacilli</taxon>
        <taxon>Bacillales</taxon>
        <taxon>Bacillaceae</taxon>
        <taxon>Oceanobacillus</taxon>
    </lineage>
</organism>
<comment type="caution">
    <text evidence="2">The sequence shown here is derived from an EMBL/GenBank/DDBJ whole genome shotgun (WGS) entry which is preliminary data.</text>
</comment>
<protein>
    <submittedName>
        <fullName evidence="2">ABC transporter substrate-binding protein</fullName>
    </submittedName>
</protein>
<dbReference type="Proteomes" id="UP001595772">
    <property type="component" value="Unassembled WGS sequence"/>
</dbReference>
<keyword evidence="3" id="KW-1185">Reference proteome</keyword>
<evidence type="ECO:0000313" key="2">
    <source>
        <dbReference type="EMBL" id="MFC4025112.1"/>
    </source>
</evidence>
<dbReference type="Gene3D" id="3.40.190.10">
    <property type="entry name" value="Periplasmic binding protein-like II"/>
    <property type="match status" value="1"/>
</dbReference>
<dbReference type="EMBL" id="JBHSAO010000011">
    <property type="protein sequence ID" value="MFC4025112.1"/>
    <property type="molecule type" value="Genomic_DNA"/>
</dbReference>
<sequence length="337" mass="38109">MRSKWKYIWSFMLCLLIGLGIYSSVASKETSEPSKGTITFADAGWDSLLVHNEIAGFIVENGYHYNFEVTNGSSAATFTGLRTGEIDVYMELWFNNLKEPYLEALEAGEVVELGTNFTTDMQGFFVPTFVIEGDPENGIEPMAPDLKTAEDLKKYPELFQDPADPSKGRIVGGHSGSVAQEIMSQKVQTYGLDEYYNYFSPGSAGATSASIEKAFKNFEPWVGYYWSPTWILSKYDMTLLIEPEYELETWNENYGTAFPENQIYIVSHKDLPQRAPEITEFLENYQTTNELTGEALLYMQENNASAKEAAEWWLSEHQDLWSKWVPSDVAEKVSSAL</sequence>
<dbReference type="Gene3D" id="3.40.190.100">
    <property type="entry name" value="Glycine betaine-binding periplasmic protein, domain 2"/>
    <property type="match status" value="1"/>
</dbReference>
<dbReference type="RefSeq" id="WP_379497605.1">
    <property type="nucleotide sequence ID" value="NZ_JBHSAO010000011.1"/>
</dbReference>
<gene>
    <name evidence="2" type="ORF">ACFOUV_15055</name>
</gene>
<dbReference type="CDD" id="cd13641">
    <property type="entry name" value="PBP2_HisX_like"/>
    <property type="match status" value="1"/>
</dbReference>